<sequence>MSSLPTVEASARKPAELRLLLNLSALMSFASISTDMYLPAMPAIGRALNTDIASIQLTFSAFLVGFSLGQLFWGPISDRYGRKLPIMIGMILFIIGSVGCALSTDIAHMMAGRVVQALGACVGPVLSRAMVRDLYGREQSAKMLSTLILVMGVAPLAGPLIGGQVLLWWSWQGIFWSLALVGLLTLISFRRLPESLPPEQRTRESLRYSFRTYWQLVRDPRLIGYALSGGFFYGGAYAFIVGTPFAYIEYYHVSPQAYGWLFGINILGMMIANYANGRLLSLMGSERLFYRGAWVLAFSGLVLGLCAWFGWGGLWGLVVPIFFYMSMNGFIVANSVAGALAFFPERAGSASSLVGALHYGSGIFSAALVSWLTDGTPKGMALVMGVGGIGCLVAALCSKGACLDLPHSDLPIGRR</sequence>
<feature type="transmembrane region" description="Helical" evidence="8">
    <location>
        <begin position="84"/>
        <end position="104"/>
    </location>
</feature>
<dbReference type="GO" id="GO:1990961">
    <property type="term" value="P:xenobiotic detoxification by transmembrane export across the plasma membrane"/>
    <property type="evidence" value="ECO:0007669"/>
    <property type="project" value="InterPro"/>
</dbReference>
<keyword evidence="8" id="KW-0997">Cell inner membrane</keyword>
<keyword evidence="6 8" id="KW-1133">Transmembrane helix</keyword>
<dbReference type="InterPro" id="IPR011701">
    <property type="entry name" value="MFS"/>
</dbReference>
<dbReference type="Gene3D" id="1.20.1720.10">
    <property type="entry name" value="Multidrug resistance protein D"/>
    <property type="match status" value="1"/>
</dbReference>
<comment type="subcellular location">
    <subcellularLocation>
        <location evidence="8">Cell inner membrane</location>
        <topology evidence="8">Multi-pass membrane protein</topology>
    </subcellularLocation>
    <subcellularLocation>
        <location evidence="1">Cell membrane</location>
        <topology evidence="1">Multi-pass membrane protein</topology>
    </subcellularLocation>
</comment>
<dbReference type="NCBIfam" id="NF008314">
    <property type="entry name" value="PRK11102.1"/>
    <property type="match status" value="1"/>
</dbReference>
<organism evidence="10 11">
    <name type="scientific">Pseudomonas fragi</name>
    <dbReference type="NCBI Taxonomy" id="296"/>
    <lineage>
        <taxon>Bacteria</taxon>
        <taxon>Pseudomonadati</taxon>
        <taxon>Pseudomonadota</taxon>
        <taxon>Gammaproteobacteria</taxon>
        <taxon>Pseudomonadales</taxon>
        <taxon>Pseudomonadaceae</taxon>
        <taxon>Pseudomonas</taxon>
    </lineage>
</organism>
<dbReference type="PANTHER" id="PTHR23502:SF132">
    <property type="entry name" value="POLYAMINE TRANSPORTER 2-RELATED"/>
    <property type="match status" value="1"/>
</dbReference>
<dbReference type="PANTHER" id="PTHR23502">
    <property type="entry name" value="MAJOR FACILITATOR SUPERFAMILY"/>
    <property type="match status" value="1"/>
</dbReference>
<feature type="transmembrane region" description="Helical" evidence="8">
    <location>
        <begin position="317"/>
        <end position="343"/>
    </location>
</feature>
<feature type="transmembrane region" description="Helical" evidence="8">
    <location>
        <begin position="222"/>
        <end position="245"/>
    </location>
</feature>
<dbReference type="NCBIfam" id="TIGR00710">
    <property type="entry name" value="efflux_Bcr_CflA"/>
    <property type="match status" value="1"/>
</dbReference>
<name>A0A449IG10_PSEFR</name>
<dbReference type="AlphaFoldDB" id="A0A449IG10"/>
<dbReference type="FunFam" id="1.20.1720.10:FF:000005">
    <property type="entry name" value="Bcr/CflA family efflux transporter"/>
    <property type="match status" value="1"/>
</dbReference>
<keyword evidence="3 8" id="KW-0813">Transport</keyword>
<protein>
    <recommendedName>
        <fullName evidence="8">Bcr/CflA family efflux transporter</fullName>
    </recommendedName>
</protein>
<evidence type="ECO:0000259" key="9">
    <source>
        <dbReference type="PROSITE" id="PS50850"/>
    </source>
</evidence>
<evidence type="ECO:0000313" key="10">
    <source>
        <dbReference type="EMBL" id="VFB18316.1"/>
    </source>
</evidence>
<dbReference type="InterPro" id="IPR036259">
    <property type="entry name" value="MFS_trans_sf"/>
</dbReference>
<evidence type="ECO:0000256" key="4">
    <source>
        <dbReference type="ARBA" id="ARBA00022475"/>
    </source>
</evidence>
<evidence type="ECO:0000256" key="6">
    <source>
        <dbReference type="ARBA" id="ARBA00022989"/>
    </source>
</evidence>
<evidence type="ECO:0000256" key="3">
    <source>
        <dbReference type="ARBA" id="ARBA00022448"/>
    </source>
</evidence>
<dbReference type="InterPro" id="IPR004812">
    <property type="entry name" value="Efflux_drug-R_Bcr/CmlA"/>
</dbReference>
<dbReference type="GO" id="GO:0015385">
    <property type="term" value="F:sodium:proton antiporter activity"/>
    <property type="evidence" value="ECO:0007669"/>
    <property type="project" value="TreeGrafter"/>
</dbReference>
<feature type="transmembrane region" description="Helical" evidence="8">
    <location>
        <begin position="168"/>
        <end position="189"/>
    </location>
</feature>
<dbReference type="GO" id="GO:0005886">
    <property type="term" value="C:plasma membrane"/>
    <property type="evidence" value="ECO:0007669"/>
    <property type="project" value="UniProtKB-SubCell"/>
</dbReference>
<proteinExistence type="inferred from homology"/>
<dbReference type="InterPro" id="IPR020846">
    <property type="entry name" value="MFS_dom"/>
</dbReference>
<dbReference type="CDD" id="cd17320">
    <property type="entry name" value="MFS_MdfA_MDR_like"/>
    <property type="match status" value="1"/>
</dbReference>
<dbReference type="GO" id="GO:0042910">
    <property type="term" value="F:xenobiotic transmembrane transporter activity"/>
    <property type="evidence" value="ECO:0007669"/>
    <property type="project" value="InterPro"/>
</dbReference>
<evidence type="ECO:0000256" key="8">
    <source>
        <dbReference type="RuleBase" id="RU365088"/>
    </source>
</evidence>
<keyword evidence="4" id="KW-1003">Cell membrane</keyword>
<feature type="transmembrane region" description="Helical" evidence="8">
    <location>
        <begin position="379"/>
        <end position="397"/>
    </location>
</feature>
<reference evidence="10 11" key="1">
    <citation type="submission" date="2019-02" db="EMBL/GenBank/DDBJ databases">
        <authorList>
            <consortium name="Pathogen Informatics"/>
        </authorList>
    </citation>
    <scope>NUCLEOTIDE SEQUENCE [LARGE SCALE GENOMIC DNA]</scope>
    <source>
        <strain evidence="10 11">3012STDY7103891</strain>
    </source>
</reference>
<dbReference type="EMBL" id="CAACYJ010000012">
    <property type="protein sequence ID" value="VFB18316.1"/>
    <property type="molecule type" value="Genomic_DNA"/>
</dbReference>
<evidence type="ECO:0000313" key="11">
    <source>
        <dbReference type="Proteomes" id="UP000330809"/>
    </source>
</evidence>
<evidence type="ECO:0000256" key="1">
    <source>
        <dbReference type="ARBA" id="ARBA00004651"/>
    </source>
</evidence>
<dbReference type="PROSITE" id="PS50850">
    <property type="entry name" value="MFS"/>
    <property type="match status" value="1"/>
</dbReference>
<feature type="transmembrane region" description="Helical" evidence="8">
    <location>
        <begin position="52"/>
        <end position="72"/>
    </location>
</feature>
<feature type="domain" description="Major facilitator superfamily (MFS) profile" evidence="9">
    <location>
        <begin position="17"/>
        <end position="402"/>
    </location>
</feature>
<comment type="similarity">
    <text evidence="2 8">Belongs to the major facilitator superfamily. Bcr/CmlA family.</text>
</comment>
<feature type="transmembrane region" description="Helical" evidence="8">
    <location>
        <begin position="257"/>
        <end position="276"/>
    </location>
</feature>
<feature type="transmembrane region" description="Helical" evidence="8">
    <location>
        <begin position="288"/>
        <end position="311"/>
    </location>
</feature>
<evidence type="ECO:0000256" key="2">
    <source>
        <dbReference type="ARBA" id="ARBA00006236"/>
    </source>
</evidence>
<dbReference type="Proteomes" id="UP000330809">
    <property type="component" value="Unassembled WGS sequence"/>
</dbReference>
<feature type="transmembrane region" description="Helical" evidence="8">
    <location>
        <begin position="350"/>
        <end position="373"/>
    </location>
</feature>
<dbReference type="Pfam" id="PF07690">
    <property type="entry name" value="MFS_1"/>
    <property type="match status" value="1"/>
</dbReference>
<evidence type="ECO:0000256" key="7">
    <source>
        <dbReference type="ARBA" id="ARBA00023136"/>
    </source>
</evidence>
<dbReference type="SUPFAM" id="SSF103473">
    <property type="entry name" value="MFS general substrate transporter"/>
    <property type="match status" value="1"/>
</dbReference>
<feature type="transmembrane region" description="Helical" evidence="8">
    <location>
        <begin position="143"/>
        <end position="162"/>
    </location>
</feature>
<dbReference type="RefSeq" id="WP_133143948.1">
    <property type="nucleotide sequence ID" value="NZ_CAACYJ010000012.1"/>
</dbReference>
<feature type="transmembrane region" description="Helical" evidence="8">
    <location>
        <begin position="110"/>
        <end position="131"/>
    </location>
</feature>
<accession>A0A449IG10</accession>
<keyword evidence="7 8" id="KW-0472">Membrane</keyword>
<evidence type="ECO:0000256" key="5">
    <source>
        <dbReference type="ARBA" id="ARBA00022692"/>
    </source>
</evidence>
<keyword evidence="5 8" id="KW-0812">Transmembrane</keyword>
<feature type="transmembrane region" description="Helical" evidence="8">
    <location>
        <begin position="20"/>
        <end position="40"/>
    </location>
</feature>
<gene>
    <name evidence="10" type="primary">bcr_1</name>
    <name evidence="10" type="ORF">NCTC10754_00859</name>
</gene>